<evidence type="ECO:0000313" key="2">
    <source>
        <dbReference type="EMBL" id="EWS71592.1"/>
    </source>
</evidence>
<dbReference type="AlphaFoldDB" id="W7X1T8"/>
<reference evidence="3" key="1">
    <citation type="journal article" date="2006" name="PLoS Biol.">
        <title>Macronuclear genome sequence of the ciliate Tetrahymena thermophila, a model eukaryote.</title>
        <authorList>
            <person name="Eisen J.A."/>
            <person name="Coyne R.S."/>
            <person name="Wu M."/>
            <person name="Wu D."/>
            <person name="Thiagarajan M."/>
            <person name="Wortman J.R."/>
            <person name="Badger J.H."/>
            <person name="Ren Q."/>
            <person name="Amedeo P."/>
            <person name="Jones K.M."/>
            <person name="Tallon L.J."/>
            <person name="Delcher A.L."/>
            <person name="Salzberg S.L."/>
            <person name="Silva J.C."/>
            <person name="Haas B.J."/>
            <person name="Majoros W.H."/>
            <person name="Farzad M."/>
            <person name="Carlton J.M."/>
            <person name="Smith R.K. Jr."/>
            <person name="Garg J."/>
            <person name="Pearlman R.E."/>
            <person name="Karrer K.M."/>
            <person name="Sun L."/>
            <person name="Manning G."/>
            <person name="Elde N.C."/>
            <person name="Turkewitz A.P."/>
            <person name="Asai D.J."/>
            <person name="Wilkes D.E."/>
            <person name="Wang Y."/>
            <person name="Cai H."/>
            <person name="Collins K."/>
            <person name="Stewart B.A."/>
            <person name="Lee S.R."/>
            <person name="Wilamowska K."/>
            <person name="Weinberg Z."/>
            <person name="Ruzzo W.L."/>
            <person name="Wloga D."/>
            <person name="Gaertig J."/>
            <person name="Frankel J."/>
            <person name="Tsao C.-C."/>
            <person name="Gorovsky M.A."/>
            <person name="Keeling P.J."/>
            <person name="Waller R.F."/>
            <person name="Patron N.J."/>
            <person name="Cherry J.M."/>
            <person name="Stover N.A."/>
            <person name="Krieger C.J."/>
            <person name="del Toro C."/>
            <person name="Ryder H.F."/>
            <person name="Williamson S.C."/>
            <person name="Barbeau R.A."/>
            <person name="Hamilton E.P."/>
            <person name="Orias E."/>
        </authorList>
    </citation>
    <scope>NUCLEOTIDE SEQUENCE [LARGE SCALE GENOMIC DNA]</scope>
    <source>
        <strain evidence="3">SB210</strain>
    </source>
</reference>
<sequence>MKQQEINKQIIKSNVKNKKMNQIKKVRRKKTQIQQKRKKKQIKKKANKQVKRDFLFQFISISKNISQSKTKKQFLSSKNFRKKKYEIIINGKLIQKILNENQVKITKKTFLNKMQEFM</sequence>
<protein>
    <submittedName>
        <fullName evidence="2">Uncharacterized protein</fullName>
    </submittedName>
</protein>
<dbReference type="KEGG" id="tet:TTHERM_001333161"/>
<dbReference type="Proteomes" id="UP000009168">
    <property type="component" value="Unassembled WGS sequence"/>
</dbReference>
<keyword evidence="3" id="KW-1185">Reference proteome</keyword>
<dbReference type="InParanoid" id="W7X1T8"/>
<evidence type="ECO:0000256" key="1">
    <source>
        <dbReference type="SAM" id="MobiDB-lite"/>
    </source>
</evidence>
<accession>W7X1T8</accession>
<dbReference type="EMBL" id="GG662393">
    <property type="protein sequence ID" value="EWS71592.1"/>
    <property type="molecule type" value="Genomic_DNA"/>
</dbReference>
<feature type="region of interest" description="Disordered" evidence="1">
    <location>
        <begin position="19"/>
        <end position="48"/>
    </location>
</feature>
<proteinExistence type="predicted"/>
<organism evidence="2 3">
    <name type="scientific">Tetrahymena thermophila (strain SB210)</name>
    <dbReference type="NCBI Taxonomy" id="312017"/>
    <lineage>
        <taxon>Eukaryota</taxon>
        <taxon>Sar</taxon>
        <taxon>Alveolata</taxon>
        <taxon>Ciliophora</taxon>
        <taxon>Intramacronucleata</taxon>
        <taxon>Oligohymenophorea</taxon>
        <taxon>Hymenostomatida</taxon>
        <taxon>Tetrahymenina</taxon>
        <taxon>Tetrahymenidae</taxon>
        <taxon>Tetrahymena</taxon>
    </lineage>
</organism>
<name>W7X1T8_TETTS</name>
<evidence type="ECO:0000313" key="3">
    <source>
        <dbReference type="Proteomes" id="UP000009168"/>
    </source>
</evidence>
<dbReference type="GeneID" id="24442182"/>
<dbReference type="RefSeq" id="XP_012655873.1">
    <property type="nucleotide sequence ID" value="XM_012800419.1"/>
</dbReference>
<gene>
    <name evidence="2" type="ORF">TTHERM_001333161</name>
</gene>